<dbReference type="NCBIfam" id="NF033547">
    <property type="entry name" value="transpos_IS1595"/>
    <property type="match status" value="1"/>
</dbReference>
<evidence type="ECO:0000313" key="3">
    <source>
        <dbReference type="Proteomes" id="UP000008851"/>
    </source>
</evidence>
<proteinExistence type="predicted"/>
<organism evidence="2 3">
    <name type="scientific">Xanthomonas oryzae pv. oryzicola (strain BLS256)</name>
    <dbReference type="NCBI Taxonomy" id="383407"/>
    <lineage>
        <taxon>Bacteria</taxon>
        <taxon>Pseudomonadati</taxon>
        <taxon>Pseudomonadota</taxon>
        <taxon>Gammaproteobacteria</taxon>
        <taxon>Lysobacterales</taxon>
        <taxon>Lysobacteraceae</taxon>
        <taxon>Xanthomonas</taxon>
    </lineage>
</organism>
<dbReference type="Pfam" id="PF12760">
    <property type="entry name" value="Zn_ribbon_IS1595"/>
    <property type="match status" value="1"/>
</dbReference>
<sequence length="307" mass="34039">MSINAVQCQAGLSMPEFFASDGTEANCYRALYTWRWPQGVRCPCCAGRARSRLKRGGAIYSQCSACRHQTSLIAGTMFQGTKLPLRTWMLALHLLTSTKTNMAALELMPHPCITCKSAWPMKHKIMQVMAEREATRPLSGFVQIDDAYLGGERNGGKAGRGSENKQPFLIAVQTDATFTAPSFVVIDPVRSFDNTSLTDWTARRLAPECEVYTDGLACFRRLEEAGHAHTTLDTGGGRAATEAAGARWVNVVLGNLKRAISGVYHAIAQGKYARRYLAEAAYRFNRRFRLPEMLLRLNFQVQHPALT</sequence>
<dbReference type="AlphaFoldDB" id="G7TM95"/>
<dbReference type="HOGENOM" id="CLU_044348_1_4_6"/>
<dbReference type="SMART" id="SM01126">
    <property type="entry name" value="DDE_Tnp_IS1595"/>
    <property type="match status" value="1"/>
</dbReference>
<protein>
    <submittedName>
        <fullName evidence="2">Transposase</fullName>
    </submittedName>
</protein>
<dbReference type="EMBL" id="CP003057">
    <property type="protein sequence ID" value="AEQ98450.1"/>
    <property type="molecule type" value="Genomic_DNA"/>
</dbReference>
<dbReference type="RefSeq" id="WP_014505098.1">
    <property type="nucleotide sequence ID" value="NC_017267.2"/>
</dbReference>
<dbReference type="InterPro" id="IPR024445">
    <property type="entry name" value="Tnp_ISXO2-like"/>
</dbReference>
<reference evidence="2 3" key="1">
    <citation type="journal article" date="2011" name="J. Bacteriol.">
        <title>Two new complete genome sequences offer insight into host and tissue specificity of plant pathogenic Xanthomonas spp.</title>
        <authorList>
            <person name="Bogdanove A.J."/>
            <person name="Koebnik R."/>
            <person name="Lu H."/>
            <person name="Furutani A."/>
            <person name="Angiuoli S.V."/>
            <person name="Patil P.B."/>
            <person name="Van Sluys M.A."/>
            <person name="Ryan R.P."/>
            <person name="Meyer D.F."/>
            <person name="Han S.W."/>
            <person name="Aparna G."/>
            <person name="Rajaram M."/>
            <person name="Delcher A.L."/>
            <person name="Phillippy A.M."/>
            <person name="Puiu D."/>
            <person name="Schatz M.C."/>
            <person name="Shumway M."/>
            <person name="Sommer D.D."/>
            <person name="Trapnell C."/>
            <person name="Benahmed F."/>
            <person name="Dimitrov G."/>
            <person name="Madupu R."/>
            <person name="Radune D."/>
            <person name="Sullivan S."/>
            <person name="Jha G."/>
            <person name="Ishihara H."/>
            <person name="Lee S.W."/>
            <person name="Pandey A."/>
            <person name="Sharma V."/>
            <person name="Sriariyanun M."/>
            <person name="Szurek B."/>
            <person name="Vera-Cruz C.M."/>
            <person name="Dorman K.S."/>
            <person name="Ronald P.C."/>
            <person name="Verdier V."/>
            <person name="Dow J.M."/>
            <person name="Sonti R.V."/>
            <person name="Tsuge S."/>
            <person name="Brendel V.P."/>
            <person name="Rabinowicz P.D."/>
            <person name="Leach J.E."/>
            <person name="White F.F."/>
            <person name="Salzberg S.L."/>
        </authorList>
    </citation>
    <scope>NUCLEOTIDE SEQUENCE [LARGE SCALE GENOMIC DNA]</scope>
    <source>
        <strain evidence="2 3">BLS256</strain>
    </source>
</reference>
<evidence type="ECO:0000259" key="1">
    <source>
        <dbReference type="SMART" id="SM01126"/>
    </source>
</evidence>
<evidence type="ECO:0000313" key="2">
    <source>
        <dbReference type="EMBL" id="AEQ98450.1"/>
    </source>
</evidence>
<dbReference type="Proteomes" id="UP000008851">
    <property type="component" value="Chromosome"/>
</dbReference>
<dbReference type="eggNOG" id="COG3677">
    <property type="taxonomic scope" value="Bacteria"/>
</dbReference>
<name>G7TM95_XANOB</name>
<dbReference type="Pfam" id="PF12762">
    <property type="entry name" value="DDE_Tnp_IS1595"/>
    <property type="match status" value="1"/>
</dbReference>
<gene>
    <name evidence="2" type="ORF">XOC_4379</name>
</gene>
<dbReference type="KEGG" id="xor:XOC_4379"/>
<dbReference type="InterPro" id="IPR024442">
    <property type="entry name" value="Transposase_Zn_ribbon"/>
</dbReference>
<feature type="domain" description="ISXO2-like transposase" evidence="1">
    <location>
        <begin position="137"/>
        <end position="285"/>
    </location>
</feature>
<accession>G7TM95</accession>